<keyword evidence="2 13" id="KW-0575">Peroxidase</keyword>
<evidence type="ECO:0000256" key="1">
    <source>
        <dbReference type="ARBA" id="ARBA00000189"/>
    </source>
</evidence>
<dbReference type="Gene3D" id="1.10.420.10">
    <property type="entry name" value="Peroxidase, domain 2"/>
    <property type="match status" value="1"/>
</dbReference>
<evidence type="ECO:0000256" key="11">
    <source>
        <dbReference type="RuleBase" id="RU004241"/>
    </source>
</evidence>
<dbReference type="AlphaFoldDB" id="A0AAX6I737"/>
<dbReference type="GO" id="GO:0020037">
    <property type="term" value="F:heme binding"/>
    <property type="evidence" value="ECO:0007669"/>
    <property type="project" value="InterPro"/>
</dbReference>
<keyword evidence="10" id="KW-1015">Disulfide bond</keyword>
<keyword evidence="3" id="KW-0349">Heme</keyword>
<dbReference type="InterPro" id="IPR010255">
    <property type="entry name" value="Haem_peroxidase_sf"/>
</dbReference>
<dbReference type="GO" id="GO:0140825">
    <property type="term" value="F:lactoperoxidase activity"/>
    <property type="evidence" value="ECO:0007669"/>
    <property type="project" value="UniProtKB-EC"/>
</dbReference>
<keyword evidence="7 9" id="KW-0408">Iron</keyword>
<comment type="catalytic activity">
    <reaction evidence="1">
        <text>2 a phenolic donor + H2O2 = 2 a phenolic radical donor + 2 H2O</text>
        <dbReference type="Rhea" id="RHEA:56136"/>
        <dbReference type="ChEBI" id="CHEBI:15377"/>
        <dbReference type="ChEBI" id="CHEBI:16240"/>
        <dbReference type="ChEBI" id="CHEBI:139520"/>
        <dbReference type="ChEBI" id="CHEBI:139521"/>
        <dbReference type="EC" id="1.11.1.7"/>
    </reaction>
</comment>
<feature type="domain" description="Plant heme peroxidase family profile" evidence="12">
    <location>
        <begin position="1"/>
        <end position="57"/>
    </location>
</feature>
<dbReference type="GO" id="GO:0006979">
    <property type="term" value="P:response to oxidative stress"/>
    <property type="evidence" value="ECO:0007669"/>
    <property type="project" value="InterPro"/>
</dbReference>
<comment type="caution">
    <text evidence="13">The sequence shown here is derived from an EMBL/GenBank/DDBJ whole genome shotgun (WGS) entry which is preliminary data.</text>
</comment>
<name>A0AAX6I737_IRIPA</name>
<comment type="similarity">
    <text evidence="11">Belongs to the peroxidase family.</text>
</comment>
<dbReference type="GO" id="GO:0042744">
    <property type="term" value="P:hydrogen peroxide catabolic process"/>
    <property type="evidence" value="ECO:0007669"/>
    <property type="project" value="UniProtKB-KW"/>
</dbReference>
<evidence type="ECO:0000256" key="4">
    <source>
        <dbReference type="ARBA" id="ARBA00022723"/>
    </source>
</evidence>
<accession>A0AAX6I737</accession>
<evidence type="ECO:0000256" key="5">
    <source>
        <dbReference type="ARBA" id="ARBA00022837"/>
    </source>
</evidence>
<feature type="binding site" description="axial binding residue" evidence="9">
    <location>
        <position position="8"/>
    </location>
    <ligand>
        <name>heme b</name>
        <dbReference type="ChEBI" id="CHEBI:60344"/>
    </ligand>
    <ligandPart>
        <name>Fe</name>
        <dbReference type="ChEBI" id="CHEBI:18248"/>
    </ligandPart>
</feature>
<keyword evidence="5 9" id="KW-0106">Calcium</keyword>
<comment type="cofactor">
    <cofactor evidence="9">
        <name>heme b</name>
        <dbReference type="ChEBI" id="CHEBI:60344"/>
    </cofactor>
    <text evidence="9">Binds 1 heme b (iron(II)-protoporphyrin IX) group per subunit.</text>
</comment>
<evidence type="ECO:0000313" key="13">
    <source>
        <dbReference type="EMBL" id="KAJ6848753.1"/>
    </source>
</evidence>
<evidence type="ECO:0000256" key="2">
    <source>
        <dbReference type="ARBA" id="ARBA00022559"/>
    </source>
</evidence>
<evidence type="ECO:0000256" key="6">
    <source>
        <dbReference type="ARBA" id="ARBA00023002"/>
    </source>
</evidence>
<keyword evidence="14" id="KW-1185">Reference proteome</keyword>
<comment type="cofactor">
    <cofactor evidence="9">
        <name>Ca(2+)</name>
        <dbReference type="ChEBI" id="CHEBI:29108"/>
    </cofactor>
    <text evidence="9">Binds 2 calcium ions per subunit.</text>
</comment>
<evidence type="ECO:0000256" key="3">
    <source>
        <dbReference type="ARBA" id="ARBA00022617"/>
    </source>
</evidence>
<proteinExistence type="inferred from homology"/>
<dbReference type="Pfam" id="PF00141">
    <property type="entry name" value="peroxidase"/>
    <property type="match status" value="1"/>
</dbReference>
<keyword evidence="6" id="KW-0560">Oxidoreductase</keyword>
<evidence type="ECO:0000256" key="7">
    <source>
        <dbReference type="ARBA" id="ARBA00023004"/>
    </source>
</evidence>
<dbReference type="InterPro" id="IPR000823">
    <property type="entry name" value="Peroxidase_pln"/>
</dbReference>
<reference evidence="13" key="1">
    <citation type="journal article" date="2023" name="GigaByte">
        <title>Genome assembly of the bearded iris, Iris pallida Lam.</title>
        <authorList>
            <person name="Bruccoleri R.E."/>
            <person name="Oakeley E.J."/>
            <person name="Faust A.M.E."/>
            <person name="Altorfer M."/>
            <person name="Dessus-Babus S."/>
            <person name="Burckhardt D."/>
            <person name="Oertli M."/>
            <person name="Naumann U."/>
            <person name="Petersen F."/>
            <person name="Wong J."/>
        </authorList>
    </citation>
    <scope>NUCLEOTIDE SEQUENCE</scope>
    <source>
        <strain evidence="13">GSM-AAB239-AS_SAM_17_03QT</strain>
    </source>
</reference>
<dbReference type="EMBL" id="JANAVB010004446">
    <property type="protein sequence ID" value="KAJ6848753.1"/>
    <property type="molecule type" value="Genomic_DNA"/>
</dbReference>
<evidence type="ECO:0000256" key="9">
    <source>
        <dbReference type="PIRSR" id="PIRSR600823-3"/>
    </source>
</evidence>
<dbReference type="PROSITE" id="PS50873">
    <property type="entry name" value="PEROXIDASE_4"/>
    <property type="match status" value="1"/>
</dbReference>
<feature type="binding site" evidence="9">
    <location>
        <position position="9"/>
    </location>
    <ligand>
        <name>Ca(2+)</name>
        <dbReference type="ChEBI" id="CHEBI:29108"/>
        <label>2</label>
    </ligand>
</feature>
<feature type="disulfide bond" evidence="10">
    <location>
        <begin position="15"/>
        <end position="40"/>
    </location>
</feature>
<evidence type="ECO:0000259" key="12">
    <source>
        <dbReference type="PROSITE" id="PS50873"/>
    </source>
</evidence>
<keyword evidence="4 9" id="KW-0479">Metal-binding</keyword>
<protein>
    <submittedName>
        <fullName evidence="13">Cationic peroxidase 1-like</fullName>
    </submittedName>
</protein>
<gene>
    <name evidence="13" type="ORF">M6B38_275890</name>
</gene>
<dbReference type="PANTHER" id="PTHR31388">
    <property type="entry name" value="PEROXIDASE 72-RELATED"/>
    <property type="match status" value="1"/>
</dbReference>
<dbReference type="GO" id="GO:0046872">
    <property type="term" value="F:metal ion binding"/>
    <property type="evidence" value="ECO:0007669"/>
    <property type="project" value="UniProtKB-KW"/>
</dbReference>
<dbReference type="SUPFAM" id="SSF48113">
    <property type="entry name" value="Heme-dependent peroxidases"/>
    <property type="match status" value="1"/>
</dbReference>
<evidence type="ECO:0000256" key="10">
    <source>
        <dbReference type="PIRSR" id="PIRSR600823-5"/>
    </source>
</evidence>
<dbReference type="Proteomes" id="UP001140949">
    <property type="component" value="Unassembled WGS sequence"/>
</dbReference>
<dbReference type="InterPro" id="IPR002016">
    <property type="entry name" value="Haem_peroxidase"/>
</dbReference>
<feature type="binding site" evidence="9">
    <location>
        <position position="53"/>
    </location>
    <ligand>
        <name>Ca(2+)</name>
        <dbReference type="ChEBI" id="CHEBI:29108"/>
        <label>2</label>
    </ligand>
</feature>
<reference evidence="13" key="2">
    <citation type="submission" date="2023-04" db="EMBL/GenBank/DDBJ databases">
        <authorList>
            <person name="Bruccoleri R.E."/>
            <person name="Oakeley E.J."/>
            <person name="Faust A.-M."/>
            <person name="Dessus-Babus S."/>
            <person name="Altorfer M."/>
            <person name="Burckhardt D."/>
            <person name="Oertli M."/>
            <person name="Naumann U."/>
            <person name="Petersen F."/>
            <person name="Wong J."/>
        </authorList>
    </citation>
    <scope>NUCLEOTIDE SEQUENCE</scope>
    <source>
        <strain evidence="13">GSM-AAB239-AS_SAM_17_03QT</strain>
        <tissue evidence="13">Leaf</tissue>
    </source>
</reference>
<evidence type="ECO:0000313" key="14">
    <source>
        <dbReference type="Proteomes" id="UP001140949"/>
    </source>
</evidence>
<dbReference type="PANTHER" id="PTHR31388:SF247">
    <property type="entry name" value="PEROXIDASE"/>
    <property type="match status" value="1"/>
</dbReference>
<evidence type="ECO:0000256" key="8">
    <source>
        <dbReference type="ARBA" id="ARBA00023324"/>
    </source>
</evidence>
<sequence>MVALSGAHTIGQAKCSSFRTHIYNETNIDTSFATSLKANCPSSGGDTNLVPLDCRPPPHSTTTTTRTWWPTRGCCTPIRSSSTELDGLSGLCLQHESGEVLQRLCERDGEDGQRQPSDGQ</sequence>
<keyword evidence="8" id="KW-0376">Hydrogen peroxide</keyword>
<organism evidence="13 14">
    <name type="scientific">Iris pallida</name>
    <name type="common">Sweet iris</name>
    <dbReference type="NCBI Taxonomy" id="29817"/>
    <lineage>
        <taxon>Eukaryota</taxon>
        <taxon>Viridiplantae</taxon>
        <taxon>Streptophyta</taxon>
        <taxon>Embryophyta</taxon>
        <taxon>Tracheophyta</taxon>
        <taxon>Spermatophyta</taxon>
        <taxon>Magnoliopsida</taxon>
        <taxon>Liliopsida</taxon>
        <taxon>Asparagales</taxon>
        <taxon>Iridaceae</taxon>
        <taxon>Iridoideae</taxon>
        <taxon>Irideae</taxon>
        <taxon>Iris</taxon>
    </lineage>
</organism>